<gene>
    <name evidence="3" type="ORF">Q7A36_07665</name>
</gene>
<proteinExistence type="predicted"/>
<dbReference type="CDD" id="cd02440">
    <property type="entry name" value="AdoMet_MTases"/>
    <property type="match status" value="1"/>
</dbReference>
<dbReference type="SUPFAM" id="SSF53335">
    <property type="entry name" value="S-adenosyl-L-methionine-dependent methyltransferases"/>
    <property type="match status" value="1"/>
</dbReference>
<dbReference type="RefSeq" id="WP_305103085.1">
    <property type="nucleotide sequence ID" value="NZ_JAUTWS010000006.1"/>
</dbReference>
<sequence>MTVNTDRLNQFVGRMLGDLGGAASVPMVRLGDTLGLYKALHEGGPMTPRELAGRTCLHERYLREWLAHNAAAGYLSYDSTNGRFELPPEQAMVFVVEDSPVNLMGAFDIMEAWHSNQAQVERSFRTGGGVPWGNLQCAACATARFFRPGYLNNLVQQWLPALDDVMGKLERGAAVADVGCGWGWSTVIMAQAFPNSRFVGYDYDAESIDHARAHAREHGVEANTRFEVGAAKDIGDGDFDLVTFFDCLHDMGDPAGAATQVRRMLKPDGTWMIVEPMAGDRLEDNLNPVGRLYYAASTLVCVPTSLSQEVGAALGAQAGEARLREVIAAGGFRTVRRAAETPFNMVLEARG</sequence>
<protein>
    <submittedName>
        <fullName evidence="3">Class I SAM-dependent methyltransferase</fullName>
        <ecNumber evidence="3">2.1.-.-</ecNumber>
    </submittedName>
</protein>
<dbReference type="EMBL" id="JAUTWS010000006">
    <property type="protein sequence ID" value="MDO9708214.1"/>
    <property type="molecule type" value="Genomic_DNA"/>
</dbReference>
<feature type="domain" description="S-adenosylmethionine-dependent methyltransferase Rv2258c-like winged HTH" evidence="2">
    <location>
        <begin position="27"/>
        <end position="93"/>
    </location>
</feature>
<evidence type="ECO:0000259" key="2">
    <source>
        <dbReference type="Pfam" id="PF21320"/>
    </source>
</evidence>
<dbReference type="InterPro" id="IPR029063">
    <property type="entry name" value="SAM-dependent_MTases_sf"/>
</dbReference>
<accession>A0ABT9DWD8</accession>
<dbReference type="PANTHER" id="PTHR45128:SF2">
    <property type="entry name" value="METHYLTRANSFERASE DOMAIN-CONTAINING PROTEIN"/>
    <property type="match status" value="1"/>
</dbReference>
<name>A0ABT9DWD8_9PROT</name>
<reference evidence="3 4" key="1">
    <citation type="submission" date="2023-08" db="EMBL/GenBank/DDBJ databases">
        <title>The draft genome sequence of Paracraurococcus sp. LOR1-02.</title>
        <authorList>
            <person name="Kingkaew E."/>
            <person name="Tanasupawat S."/>
        </authorList>
    </citation>
    <scope>NUCLEOTIDE SEQUENCE [LARGE SCALE GENOMIC DNA]</scope>
    <source>
        <strain evidence="3 4">LOR1-02</strain>
    </source>
</reference>
<dbReference type="Pfam" id="PF13847">
    <property type="entry name" value="Methyltransf_31"/>
    <property type="match status" value="1"/>
</dbReference>
<dbReference type="PANTHER" id="PTHR45128">
    <property type="entry name" value="METHYLTRANSFERASE TYPE 11"/>
    <property type="match status" value="1"/>
</dbReference>
<dbReference type="InterPro" id="IPR048711">
    <property type="entry name" value="WHD_Rv2258c"/>
</dbReference>
<evidence type="ECO:0000313" key="3">
    <source>
        <dbReference type="EMBL" id="MDO9708214.1"/>
    </source>
</evidence>
<dbReference type="SUPFAM" id="SSF46785">
    <property type="entry name" value="Winged helix' DNA-binding domain"/>
    <property type="match status" value="1"/>
</dbReference>
<dbReference type="InterPro" id="IPR025714">
    <property type="entry name" value="Methyltranfer_dom"/>
</dbReference>
<dbReference type="InterPro" id="IPR036388">
    <property type="entry name" value="WH-like_DNA-bd_sf"/>
</dbReference>
<organism evidence="3 4">
    <name type="scientific">Paracraurococcus lichenis</name>
    <dbReference type="NCBI Taxonomy" id="3064888"/>
    <lineage>
        <taxon>Bacteria</taxon>
        <taxon>Pseudomonadati</taxon>
        <taxon>Pseudomonadota</taxon>
        <taxon>Alphaproteobacteria</taxon>
        <taxon>Acetobacterales</taxon>
        <taxon>Roseomonadaceae</taxon>
        <taxon>Paracraurococcus</taxon>
    </lineage>
</organism>
<dbReference type="GO" id="GO:0008168">
    <property type="term" value="F:methyltransferase activity"/>
    <property type="evidence" value="ECO:0007669"/>
    <property type="project" value="UniProtKB-KW"/>
</dbReference>
<dbReference type="InterPro" id="IPR036390">
    <property type="entry name" value="WH_DNA-bd_sf"/>
</dbReference>
<keyword evidence="3" id="KW-0808">Transferase</keyword>
<dbReference type="Proteomes" id="UP001243009">
    <property type="component" value="Unassembled WGS sequence"/>
</dbReference>
<dbReference type="Gene3D" id="3.40.50.150">
    <property type="entry name" value="Vaccinia Virus protein VP39"/>
    <property type="match status" value="1"/>
</dbReference>
<dbReference type="InterPro" id="IPR053173">
    <property type="entry name" value="SAM-binding_MTase"/>
</dbReference>
<dbReference type="Pfam" id="PF21320">
    <property type="entry name" value="WHD_Rv2258c"/>
    <property type="match status" value="1"/>
</dbReference>
<dbReference type="EC" id="2.1.-.-" evidence="3"/>
<dbReference type="Gene3D" id="1.10.10.10">
    <property type="entry name" value="Winged helix-like DNA-binding domain superfamily/Winged helix DNA-binding domain"/>
    <property type="match status" value="1"/>
</dbReference>
<evidence type="ECO:0000259" key="1">
    <source>
        <dbReference type="Pfam" id="PF13847"/>
    </source>
</evidence>
<comment type="caution">
    <text evidence="3">The sequence shown here is derived from an EMBL/GenBank/DDBJ whole genome shotgun (WGS) entry which is preliminary data.</text>
</comment>
<evidence type="ECO:0000313" key="4">
    <source>
        <dbReference type="Proteomes" id="UP001243009"/>
    </source>
</evidence>
<keyword evidence="4" id="KW-1185">Reference proteome</keyword>
<keyword evidence="3" id="KW-0489">Methyltransferase</keyword>
<dbReference type="GO" id="GO:0032259">
    <property type="term" value="P:methylation"/>
    <property type="evidence" value="ECO:0007669"/>
    <property type="project" value="UniProtKB-KW"/>
</dbReference>
<feature type="domain" description="Methyltransferase" evidence="1">
    <location>
        <begin position="170"/>
        <end position="284"/>
    </location>
</feature>